<dbReference type="CDD" id="cd07129">
    <property type="entry name" value="ALDH_KGSADH"/>
    <property type="match status" value="1"/>
</dbReference>
<feature type="domain" description="Aldehyde dehydrogenase" evidence="2">
    <location>
        <begin position="3"/>
        <end position="418"/>
    </location>
</feature>
<dbReference type="Proteomes" id="UP000198984">
    <property type="component" value="Unassembled WGS sequence"/>
</dbReference>
<sequence>MIDVDIVLQQAAAAFEHYKTIPAHVRALFLEAIADELEGQREALVPVANQESNLPLARLNGELTRTTNQLKLFARLIKEGSWVEAVIDTANPASTPPRPDIRKMLLPVGPVVVFGASNFPFAFSTAGGDTASALAAGATVVIKGHPAHAQTSQKVFEAMQKAIKKTNMPEHTVQHVAAPGNDIGKQLVIHPLTTGVGFTGSFAGGKALFDYANQRETPIPVFAEMSSINPVVFLPDTLEKNAAALAQTFGGSVTLGMGQFCTNPGLLLGIRSAALENFAQLLGEAIAQCAPQKMLHGGIQQAYVKGRQQILAQQGVALVSESVTAPAELEAHPALARVAAKDFLANPVLKEEVFGPSSLLVVCDNKEELKAVLKSVKGQLTTTAVGTEADMAAYADVIALQTTLAGRVILNAPPTGVEVCAAMVHGGPFPATTDARFTSVGTSAIKRWVRPVCFQGFLDSMLPAALQNANPLGIWRMVDNEYTR</sequence>
<dbReference type="InterPro" id="IPR015590">
    <property type="entry name" value="Aldehyde_DH_dom"/>
</dbReference>
<dbReference type="STRING" id="573321.SAMN04488505_10995"/>
<dbReference type="PANTHER" id="PTHR43353:SF3">
    <property type="entry name" value="ALDEHYDE DEHYDROGENASE-RELATED"/>
    <property type="match status" value="1"/>
</dbReference>
<keyword evidence="1" id="KW-0560">Oxidoreductase</keyword>
<dbReference type="Gene3D" id="3.40.309.10">
    <property type="entry name" value="Aldehyde Dehydrogenase, Chain A, domain 2"/>
    <property type="match status" value="1"/>
</dbReference>
<dbReference type="InterPro" id="IPR044151">
    <property type="entry name" value="ALDH_KGSADH"/>
</dbReference>
<name>A0A1H8F2R3_9BACT</name>
<dbReference type="InterPro" id="IPR016162">
    <property type="entry name" value="Ald_DH_N"/>
</dbReference>
<evidence type="ECO:0000313" key="4">
    <source>
        <dbReference type="Proteomes" id="UP000198984"/>
    </source>
</evidence>
<organism evidence="3 4">
    <name type="scientific">Chitinophaga rupis</name>
    <dbReference type="NCBI Taxonomy" id="573321"/>
    <lineage>
        <taxon>Bacteria</taxon>
        <taxon>Pseudomonadati</taxon>
        <taxon>Bacteroidota</taxon>
        <taxon>Chitinophagia</taxon>
        <taxon>Chitinophagales</taxon>
        <taxon>Chitinophagaceae</taxon>
        <taxon>Chitinophaga</taxon>
    </lineage>
</organism>
<dbReference type="SUPFAM" id="SSF53720">
    <property type="entry name" value="ALDH-like"/>
    <property type="match status" value="1"/>
</dbReference>
<accession>A0A1H8F2R3</accession>
<dbReference type="PANTHER" id="PTHR43353">
    <property type="entry name" value="SUCCINATE-SEMIALDEHYDE DEHYDROGENASE, MITOCHONDRIAL"/>
    <property type="match status" value="1"/>
</dbReference>
<protein>
    <submittedName>
        <fullName evidence="3">NADP-dependent aldehyde dehydrogenase</fullName>
    </submittedName>
</protein>
<dbReference type="Pfam" id="PF00171">
    <property type="entry name" value="Aldedh"/>
    <property type="match status" value="1"/>
</dbReference>
<dbReference type="AlphaFoldDB" id="A0A1H8F2R3"/>
<dbReference type="InterPro" id="IPR016163">
    <property type="entry name" value="Ald_DH_C"/>
</dbReference>
<proteinExistence type="predicted"/>
<dbReference type="RefSeq" id="WP_238386699.1">
    <property type="nucleotide sequence ID" value="NZ_FOBB01000009.1"/>
</dbReference>
<keyword evidence="4" id="KW-1185">Reference proteome</keyword>
<dbReference type="InterPro" id="IPR016161">
    <property type="entry name" value="Ald_DH/histidinol_DH"/>
</dbReference>
<reference evidence="3 4" key="1">
    <citation type="submission" date="2016-10" db="EMBL/GenBank/DDBJ databases">
        <authorList>
            <person name="de Groot N.N."/>
        </authorList>
    </citation>
    <scope>NUCLEOTIDE SEQUENCE [LARGE SCALE GENOMIC DNA]</scope>
    <source>
        <strain evidence="3 4">DSM 21039</strain>
    </source>
</reference>
<dbReference type="Gene3D" id="3.40.605.10">
    <property type="entry name" value="Aldehyde Dehydrogenase, Chain A, domain 1"/>
    <property type="match status" value="1"/>
</dbReference>
<dbReference type="InterPro" id="IPR050740">
    <property type="entry name" value="Aldehyde_DH_Superfamily"/>
</dbReference>
<evidence type="ECO:0000259" key="2">
    <source>
        <dbReference type="Pfam" id="PF00171"/>
    </source>
</evidence>
<evidence type="ECO:0000256" key="1">
    <source>
        <dbReference type="ARBA" id="ARBA00023002"/>
    </source>
</evidence>
<evidence type="ECO:0000313" key="3">
    <source>
        <dbReference type="EMBL" id="SEN26022.1"/>
    </source>
</evidence>
<gene>
    <name evidence="3" type="ORF">SAMN04488505_10995</name>
</gene>
<dbReference type="EMBL" id="FOBB01000009">
    <property type="protein sequence ID" value="SEN26022.1"/>
    <property type="molecule type" value="Genomic_DNA"/>
</dbReference>
<dbReference type="GO" id="GO:0016620">
    <property type="term" value="F:oxidoreductase activity, acting on the aldehyde or oxo group of donors, NAD or NADP as acceptor"/>
    <property type="evidence" value="ECO:0007669"/>
    <property type="project" value="InterPro"/>
</dbReference>